<reference evidence="2" key="1">
    <citation type="submission" date="2016-03" db="EMBL/GenBank/DDBJ databases">
        <authorList>
            <person name="Heylen K."/>
            <person name="De Vos P."/>
            <person name="Vekeman B."/>
        </authorList>
    </citation>
    <scope>NUCLEOTIDE SEQUENCE [LARGE SCALE GENOMIC DNA]</scope>
    <source>
        <strain evidence="2">R-45383</strain>
    </source>
</reference>
<accession>A0A177P0L9</accession>
<evidence type="ECO:0000313" key="1">
    <source>
        <dbReference type="EMBL" id="OAI23043.1"/>
    </source>
</evidence>
<dbReference type="InterPro" id="IPR010727">
    <property type="entry name" value="DUF1302"/>
</dbReference>
<dbReference type="AlphaFoldDB" id="A0A177P0L9"/>
<dbReference type="Proteomes" id="UP000077628">
    <property type="component" value="Unassembled WGS sequence"/>
</dbReference>
<protein>
    <recommendedName>
        <fullName evidence="3">Alginate export domain-containing protein</fullName>
    </recommendedName>
</protein>
<dbReference type="EMBL" id="LUUK01000067">
    <property type="protein sequence ID" value="OAI23043.1"/>
    <property type="molecule type" value="Genomic_DNA"/>
</dbReference>
<evidence type="ECO:0008006" key="3">
    <source>
        <dbReference type="Google" id="ProtNLM"/>
    </source>
</evidence>
<gene>
    <name evidence="1" type="ORF">A1355_01805</name>
</gene>
<sequence>MSLALPARAEPSAAALASEPVLDLPDTGSLAFDDASASPPTDTDSGWLDRFTFKFTQLLYAQVHDHKTDSGRHKQATVEDNRLGLLVKYQNPFAPGWNLQGSGQAKLYWPSDYDFEGLSSQSIEMEQRLDNVEMRLNELYLSKTFGSHTFKLGRQTLVWGEAEGNSVLDTLNVLEYRDLSTIEVEDARINQWFAVWEHFAANRRWAMFVNLNPQFNPLPRQGSPAYSAPLFPIDDPNPDRHPIEVGARMQWSVEHSDLSLMAAYLQENQLHYLTPTTLNGHIQSKDNGYWLLGASANRAIGKLLLKLDLAYSVGLLEDTNILAPIPHTSTARKDQIGASFGFDYALTNDQNINASVQARSFLDQDSGLAVSERTSNGDIFGTWLIRYNCRFWNDTLTFISYNQGTLNAGQALTSAMLTYSIDDHWSVMGTVVGTFANKQSALPVLDQDVRLGFSISYSL</sequence>
<comment type="caution">
    <text evidence="1">The sequence shown here is derived from an EMBL/GenBank/DDBJ whole genome shotgun (WGS) entry which is preliminary data.</text>
</comment>
<dbReference type="SUPFAM" id="SSF56935">
    <property type="entry name" value="Porins"/>
    <property type="match status" value="1"/>
</dbReference>
<keyword evidence="2" id="KW-1185">Reference proteome</keyword>
<dbReference type="STRING" id="702114.A1355_01805"/>
<dbReference type="Pfam" id="PF06980">
    <property type="entry name" value="DUF1302"/>
    <property type="match status" value="1"/>
</dbReference>
<evidence type="ECO:0000313" key="2">
    <source>
        <dbReference type="Proteomes" id="UP000077628"/>
    </source>
</evidence>
<organism evidence="1 2">
    <name type="scientific">Methylomonas koyamae</name>
    <dbReference type="NCBI Taxonomy" id="702114"/>
    <lineage>
        <taxon>Bacteria</taxon>
        <taxon>Pseudomonadati</taxon>
        <taxon>Pseudomonadota</taxon>
        <taxon>Gammaproteobacteria</taxon>
        <taxon>Methylococcales</taxon>
        <taxon>Methylococcaceae</taxon>
        <taxon>Methylomonas</taxon>
    </lineage>
</organism>
<proteinExistence type="predicted"/>
<name>A0A177P0L9_9GAMM</name>